<dbReference type="Pfam" id="PF22780">
    <property type="entry name" value="HI0933_like_1st"/>
    <property type="match status" value="1"/>
</dbReference>
<evidence type="ECO:0000256" key="2">
    <source>
        <dbReference type="ARBA" id="ARBA00022630"/>
    </source>
</evidence>
<accession>A0A9X3WB61</accession>
<dbReference type="Gene3D" id="1.10.8.260">
    <property type="entry name" value="HI0933 insert domain-like"/>
    <property type="match status" value="1"/>
</dbReference>
<evidence type="ECO:0000259" key="5">
    <source>
        <dbReference type="Pfam" id="PF22780"/>
    </source>
</evidence>
<dbReference type="InterPro" id="IPR055178">
    <property type="entry name" value="RsdA/BaiN/AoA(So)-like_dom"/>
</dbReference>
<dbReference type="InterPro" id="IPR036188">
    <property type="entry name" value="FAD/NAD-bd_sf"/>
</dbReference>
<dbReference type="Gene3D" id="2.40.30.10">
    <property type="entry name" value="Translation factors"/>
    <property type="match status" value="1"/>
</dbReference>
<organism evidence="6 7">
    <name type="scientific">Aquibacillus salsiterrae</name>
    <dbReference type="NCBI Taxonomy" id="2950439"/>
    <lineage>
        <taxon>Bacteria</taxon>
        <taxon>Bacillati</taxon>
        <taxon>Bacillota</taxon>
        <taxon>Bacilli</taxon>
        <taxon>Bacillales</taxon>
        <taxon>Bacillaceae</taxon>
        <taxon>Aquibacillus</taxon>
    </lineage>
</organism>
<keyword evidence="2" id="KW-0285">Flavoprotein</keyword>
<dbReference type="SUPFAM" id="SSF160996">
    <property type="entry name" value="HI0933 insert domain-like"/>
    <property type="match status" value="1"/>
</dbReference>
<feature type="domain" description="RsdA/BaiN/AoA(So)-like insert" evidence="5">
    <location>
        <begin position="191"/>
        <end position="358"/>
    </location>
</feature>
<dbReference type="AlphaFoldDB" id="A0A9X3WB61"/>
<feature type="domain" description="RsdA/BaiN/AoA(So)-like Rossmann fold-like" evidence="4">
    <location>
        <begin position="4"/>
        <end position="411"/>
    </location>
</feature>
<name>A0A9X3WB61_9BACI</name>
<comment type="cofactor">
    <cofactor evidence="1">
        <name>FAD</name>
        <dbReference type="ChEBI" id="CHEBI:57692"/>
    </cofactor>
</comment>
<dbReference type="NCBIfam" id="TIGR00275">
    <property type="entry name" value="aminoacetone oxidase family FAD-binding enzyme"/>
    <property type="match status" value="1"/>
</dbReference>
<evidence type="ECO:0000256" key="3">
    <source>
        <dbReference type="ARBA" id="ARBA00022827"/>
    </source>
</evidence>
<dbReference type="InterPro" id="IPR023166">
    <property type="entry name" value="BaiN-like_dom_sf"/>
</dbReference>
<reference evidence="6" key="1">
    <citation type="submission" date="2022-06" db="EMBL/GenBank/DDBJ databases">
        <title>Aquibacillus sp. a new bacterium isolated from soil saline samples.</title>
        <authorList>
            <person name="Galisteo C."/>
            <person name="De La Haba R."/>
            <person name="Sanchez-Porro C."/>
            <person name="Ventosa A."/>
        </authorList>
    </citation>
    <scope>NUCLEOTIDE SEQUENCE</scope>
    <source>
        <strain evidence="6">3ASR75-54</strain>
    </source>
</reference>
<proteinExistence type="predicted"/>
<evidence type="ECO:0000313" key="7">
    <source>
        <dbReference type="Proteomes" id="UP001145069"/>
    </source>
</evidence>
<keyword evidence="7" id="KW-1185">Reference proteome</keyword>
<gene>
    <name evidence="6" type="ORF">NC799_02670</name>
</gene>
<comment type="caution">
    <text evidence="6">The sequence shown here is derived from an EMBL/GenBank/DDBJ whole genome shotgun (WGS) entry which is preliminary data.</text>
</comment>
<dbReference type="InterPro" id="IPR004792">
    <property type="entry name" value="BaiN-like"/>
</dbReference>
<evidence type="ECO:0000313" key="6">
    <source>
        <dbReference type="EMBL" id="MDC3415812.1"/>
    </source>
</evidence>
<dbReference type="PANTHER" id="PTHR42887">
    <property type="entry name" value="OS12G0638800 PROTEIN"/>
    <property type="match status" value="1"/>
</dbReference>
<dbReference type="PANTHER" id="PTHR42887:SF2">
    <property type="entry name" value="OS12G0638800 PROTEIN"/>
    <property type="match status" value="1"/>
</dbReference>
<keyword evidence="3" id="KW-0274">FAD</keyword>
<sequence>MSYQVTVIGGGPSGLMAAIAAAEYGANTILIDKGNKLGKKLAISGGGRCNVTNRLPQEEVIKHIPGNGRFLYSAFSIFNNYDIIDFFENLGVMLKEEDHGRMFPVSNSAQSVVNALINRLKELNVTIRTNAPVEAIHFSESEHEVILQTKEKIRTKSVILAVGGKAVPHTGSTGDGYAWAKKAGHTITTIYPTEVPLTSTESFIQNKLLQGLALRDVALSVMNNKNKKIVTHQMDMLFTHFGISGPAVLRCSQFVVKELMKGNKTITMEIDALPAENEQDLIQRYTKLMEENPKKTIKTIFKGIVPERYLEFLITKNDMKIDEKTANISREKVRNLIQDLKSFQFKVNGSLPIEKAFVTGGGVSTKEIIPNTMQSKIMSRLFFCGEILDIHGYTGGYNITSAMVTGRVAGMNAAWESFS</sequence>
<dbReference type="InterPro" id="IPR057661">
    <property type="entry name" value="RsdA/BaiN/AoA(So)_Rossmann"/>
</dbReference>
<dbReference type="Proteomes" id="UP001145069">
    <property type="component" value="Unassembled WGS sequence"/>
</dbReference>
<protein>
    <submittedName>
        <fullName evidence="6">NAD(P)/FAD-dependent oxidoreductase</fullName>
    </submittedName>
</protein>
<dbReference type="Pfam" id="PF03486">
    <property type="entry name" value="HI0933_like"/>
    <property type="match status" value="1"/>
</dbReference>
<evidence type="ECO:0000259" key="4">
    <source>
        <dbReference type="Pfam" id="PF03486"/>
    </source>
</evidence>
<dbReference type="SUPFAM" id="SSF51905">
    <property type="entry name" value="FAD/NAD(P)-binding domain"/>
    <property type="match status" value="1"/>
</dbReference>
<dbReference type="PRINTS" id="PR00368">
    <property type="entry name" value="FADPNR"/>
</dbReference>
<dbReference type="Gene3D" id="3.50.50.60">
    <property type="entry name" value="FAD/NAD(P)-binding domain"/>
    <property type="match status" value="1"/>
</dbReference>
<dbReference type="RefSeq" id="WP_272444765.1">
    <property type="nucleotide sequence ID" value="NZ_JAMQKC010000001.1"/>
</dbReference>
<dbReference type="PRINTS" id="PR00411">
    <property type="entry name" value="PNDRDTASEI"/>
</dbReference>
<evidence type="ECO:0000256" key="1">
    <source>
        <dbReference type="ARBA" id="ARBA00001974"/>
    </source>
</evidence>
<dbReference type="EMBL" id="JAMQKC010000001">
    <property type="protein sequence ID" value="MDC3415812.1"/>
    <property type="molecule type" value="Genomic_DNA"/>
</dbReference>